<sequence>MGDTDTPLNETKTYPIRLTGVANELLRNSYHYRGDLSDQLVNILSTLNLHQIQLHRIPKGRAAEAVPLRERPTVYTSVRLPVRLYEKVLKIGQDRNVSVNTMLNSAILEGFAKL</sequence>
<evidence type="ECO:0000313" key="2">
    <source>
        <dbReference type="Proteomes" id="UP000029567"/>
    </source>
</evidence>
<dbReference type="RefSeq" id="WP_034377853.1">
    <property type="nucleotide sequence ID" value="NZ_AWTN01000025.1"/>
</dbReference>
<gene>
    <name evidence="1" type="ORF">P245_04995</name>
</gene>
<reference evidence="1 2" key="1">
    <citation type="submission" date="2013-09" db="EMBL/GenBank/DDBJ databases">
        <title>High correlation between genotypes and phenotypes of environmental bacteria Comamonas testosteroni strains.</title>
        <authorList>
            <person name="Liu L."/>
            <person name="Zhu W."/>
            <person name="Xia X."/>
            <person name="Xu B."/>
            <person name="Luo M."/>
            <person name="Wang G."/>
        </authorList>
    </citation>
    <scope>NUCLEOTIDE SEQUENCE [LARGE SCALE GENOMIC DNA]</scope>
    <source>
        <strain evidence="1 2">JL14</strain>
    </source>
</reference>
<dbReference type="Proteomes" id="UP000029567">
    <property type="component" value="Unassembled WGS sequence"/>
</dbReference>
<evidence type="ECO:0000313" key="1">
    <source>
        <dbReference type="EMBL" id="KGG97728.1"/>
    </source>
</evidence>
<proteinExistence type="predicted"/>
<dbReference type="EMBL" id="AWTN01000025">
    <property type="protein sequence ID" value="KGG97728.1"/>
    <property type="molecule type" value="Genomic_DNA"/>
</dbReference>
<comment type="caution">
    <text evidence="1">The sequence shown here is derived from an EMBL/GenBank/DDBJ whole genome shotgun (WGS) entry which is preliminary data.</text>
</comment>
<dbReference type="AlphaFoldDB" id="A0A0E3C6V4"/>
<organism evidence="1 2">
    <name type="scientific">Comamonas thiooxydans</name>
    <dbReference type="NCBI Taxonomy" id="363952"/>
    <lineage>
        <taxon>Bacteria</taxon>
        <taxon>Pseudomonadati</taxon>
        <taxon>Pseudomonadota</taxon>
        <taxon>Betaproteobacteria</taxon>
        <taxon>Burkholderiales</taxon>
        <taxon>Comamonadaceae</taxon>
        <taxon>Comamonas</taxon>
    </lineage>
</organism>
<protein>
    <submittedName>
        <fullName evidence="1">Uncharacterized protein</fullName>
    </submittedName>
</protein>
<accession>A0A0E3C6V4</accession>
<name>A0A0E3C6V4_9BURK</name>